<dbReference type="GO" id="GO:0016832">
    <property type="term" value="F:aldehyde-lyase activity"/>
    <property type="evidence" value="ECO:0007669"/>
    <property type="project" value="TreeGrafter"/>
</dbReference>
<dbReference type="InterPro" id="IPR001303">
    <property type="entry name" value="Aldolase_II/adducin_N"/>
</dbReference>
<evidence type="ECO:0000256" key="1">
    <source>
        <dbReference type="ARBA" id="ARBA00022723"/>
    </source>
</evidence>
<dbReference type="EMBL" id="CP063169">
    <property type="protein sequence ID" value="QOR70887.1"/>
    <property type="molecule type" value="Genomic_DNA"/>
</dbReference>
<evidence type="ECO:0000313" key="5">
    <source>
        <dbReference type="Proteomes" id="UP000593758"/>
    </source>
</evidence>
<dbReference type="PANTHER" id="PTHR22789">
    <property type="entry name" value="FUCULOSE PHOSPHATE ALDOLASE"/>
    <property type="match status" value="1"/>
</dbReference>
<reference evidence="4 5" key="1">
    <citation type="submission" date="2020-10" db="EMBL/GenBank/DDBJ databases">
        <title>Haloactinobacterium sp. RN3S43, a bacterium isolated from saline soil.</title>
        <authorList>
            <person name="Sun J.-Q."/>
        </authorList>
    </citation>
    <scope>NUCLEOTIDE SEQUENCE [LARGE SCALE GENOMIC DNA]</scope>
    <source>
        <strain evidence="4 5">RN3S43</strain>
    </source>
</reference>
<dbReference type="Pfam" id="PF00596">
    <property type="entry name" value="Aldolase_II"/>
    <property type="match status" value="1"/>
</dbReference>
<keyword evidence="1" id="KW-0479">Metal-binding</keyword>
<protein>
    <submittedName>
        <fullName evidence="4">Class II aldolase/adducin family protein</fullName>
    </submittedName>
</protein>
<organism evidence="4 5">
    <name type="scientific">Ruania alkalisoli</name>
    <dbReference type="NCBI Taxonomy" id="2779775"/>
    <lineage>
        <taxon>Bacteria</taxon>
        <taxon>Bacillati</taxon>
        <taxon>Actinomycetota</taxon>
        <taxon>Actinomycetes</taxon>
        <taxon>Micrococcales</taxon>
        <taxon>Ruaniaceae</taxon>
        <taxon>Ruania</taxon>
    </lineage>
</organism>
<dbReference type="GO" id="GO:0005829">
    <property type="term" value="C:cytosol"/>
    <property type="evidence" value="ECO:0007669"/>
    <property type="project" value="TreeGrafter"/>
</dbReference>
<proteinExistence type="predicted"/>
<dbReference type="AlphaFoldDB" id="A0A7M1SUY8"/>
<dbReference type="SMART" id="SM01007">
    <property type="entry name" value="Aldolase_II"/>
    <property type="match status" value="1"/>
</dbReference>
<dbReference type="SUPFAM" id="SSF53639">
    <property type="entry name" value="AraD/HMP-PK domain-like"/>
    <property type="match status" value="1"/>
</dbReference>
<name>A0A7M1SUY8_9MICO</name>
<feature type="domain" description="Class II aldolase/adducin N-terminal" evidence="3">
    <location>
        <begin position="14"/>
        <end position="192"/>
    </location>
</feature>
<keyword evidence="2" id="KW-0456">Lyase</keyword>
<evidence type="ECO:0000259" key="3">
    <source>
        <dbReference type="SMART" id="SM01007"/>
    </source>
</evidence>
<dbReference type="Proteomes" id="UP000593758">
    <property type="component" value="Chromosome"/>
</dbReference>
<dbReference type="RefSeq" id="WP_193497559.1">
    <property type="nucleotide sequence ID" value="NZ_CP063169.1"/>
</dbReference>
<dbReference type="KEGG" id="halt:IM660_00775"/>
<evidence type="ECO:0000256" key="2">
    <source>
        <dbReference type="ARBA" id="ARBA00023239"/>
    </source>
</evidence>
<dbReference type="InterPro" id="IPR050197">
    <property type="entry name" value="Aldolase_class_II_sugar_metab"/>
</dbReference>
<dbReference type="GO" id="GO:0046872">
    <property type="term" value="F:metal ion binding"/>
    <property type="evidence" value="ECO:0007669"/>
    <property type="project" value="UniProtKB-KW"/>
</dbReference>
<sequence length="227" mass="24166">MTPLAPAAAPTQITELVHQAHRLASLGLSPGTSGNISVRVGSSLYLSATGSSMSTITEDDLAELSLDGEHLSGPRPTKEAPLHLAFYRKDPHTQAVVHLHSAHAVAASCLPPYSERSALPPITPYFVMRVGQTPLIPYAPPGSDEHAAQLDKRTFMFRAALLQNHGSIVAGHTIPQAAEAAIELETAAEVLLHLGAQNFTPLTDAQAHELAEHYRSCWDVEGSSAHQ</sequence>
<dbReference type="InterPro" id="IPR036409">
    <property type="entry name" value="Aldolase_II/adducin_N_sf"/>
</dbReference>
<keyword evidence="5" id="KW-1185">Reference proteome</keyword>
<evidence type="ECO:0000313" key="4">
    <source>
        <dbReference type="EMBL" id="QOR70887.1"/>
    </source>
</evidence>
<dbReference type="PANTHER" id="PTHR22789:SF0">
    <property type="entry name" value="3-OXO-TETRONATE 4-PHOSPHATE DECARBOXYLASE-RELATED"/>
    <property type="match status" value="1"/>
</dbReference>
<dbReference type="Gene3D" id="3.40.225.10">
    <property type="entry name" value="Class II aldolase/adducin N-terminal domain"/>
    <property type="match status" value="1"/>
</dbReference>
<gene>
    <name evidence="4" type="ORF">IM660_00775</name>
</gene>
<dbReference type="GO" id="GO:0019323">
    <property type="term" value="P:pentose catabolic process"/>
    <property type="evidence" value="ECO:0007669"/>
    <property type="project" value="TreeGrafter"/>
</dbReference>
<accession>A0A7M1SUY8</accession>